<evidence type="ECO:0000259" key="1">
    <source>
        <dbReference type="Pfam" id="PF14062"/>
    </source>
</evidence>
<evidence type="ECO:0000313" key="2">
    <source>
        <dbReference type="EMBL" id="QDU67467.1"/>
    </source>
</evidence>
<dbReference type="Proteomes" id="UP000316921">
    <property type="component" value="Chromosome"/>
</dbReference>
<keyword evidence="3" id="KW-1185">Reference proteome</keyword>
<dbReference type="Pfam" id="PF14062">
    <property type="entry name" value="DUF4253"/>
    <property type="match status" value="1"/>
</dbReference>
<proteinExistence type="predicted"/>
<protein>
    <recommendedName>
        <fullName evidence="1">DUF4253 domain-containing protein</fullName>
    </recommendedName>
</protein>
<dbReference type="AlphaFoldDB" id="A0A518BKG5"/>
<organism evidence="2 3">
    <name type="scientific">Engelhardtia mirabilis</name>
    <dbReference type="NCBI Taxonomy" id="2528011"/>
    <lineage>
        <taxon>Bacteria</taxon>
        <taxon>Pseudomonadati</taxon>
        <taxon>Planctomycetota</taxon>
        <taxon>Planctomycetia</taxon>
        <taxon>Planctomycetia incertae sedis</taxon>
        <taxon>Engelhardtia</taxon>
    </lineage>
</organism>
<gene>
    <name evidence="2" type="ORF">Pla133_25500</name>
</gene>
<dbReference type="KEGG" id="pbap:Pla133_25500"/>
<sequence>MRGADPQSLNAVLAEAGVVSAASDLLGTNYERRGDEEHLTFLVSAGDLDDAVARAKSLAVEVLALIEERFGPGTLEFEDDQVMTHTELLGRGLVASDLGSLLDRIEEGPQWTIERPSAQLIRRVRTAIGSASPKSGSMRVRLGRVWTPCEPRPEGSPAWRMRSGRDVGLPRTAELATIAGVRFEVAREGVAEFTAILQLRCQGTGWTAVCHVGVLEEWLGRRGFATTRRHGHGEASVMFLPVADPLDLLWFQGTSGASAGLGTDELVGRLRAWRPRCDMAIVDAGESALTLYFHRLPEDLTAFAAEMVVLCPGASAADFSGQAIGPPALENSFQDLARALQQRRCLRLVWD</sequence>
<evidence type="ECO:0000313" key="3">
    <source>
        <dbReference type="Proteomes" id="UP000316921"/>
    </source>
</evidence>
<name>A0A518BKG5_9BACT</name>
<accession>A0A518BKG5</accession>
<dbReference type="InterPro" id="IPR025349">
    <property type="entry name" value="DUF4253"/>
</dbReference>
<dbReference type="EMBL" id="CP036287">
    <property type="protein sequence ID" value="QDU67467.1"/>
    <property type="molecule type" value="Genomic_DNA"/>
</dbReference>
<feature type="domain" description="DUF4253" evidence="1">
    <location>
        <begin position="237"/>
        <end position="351"/>
    </location>
</feature>
<reference evidence="2 3" key="1">
    <citation type="submission" date="2019-02" db="EMBL/GenBank/DDBJ databases">
        <title>Deep-cultivation of Planctomycetes and their phenomic and genomic characterization uncovers novel biology.</title>
        <authorList>
            <person name="Wiegand S."/>
            <person name="Jogler M."/>
            <person name="Boedeker C."/>
            <person name="Pinto D."/>
            <person name="Vollmers J."/>
            <person name="Rivas-Marin E."/>
            <person name="Kohn T."/>
            <person name="Peeters S.H."/>
            <person name="Heuer A."/>
            <person name="Rast P."/>
            <person name="Oberbeckmann S."/>
            <person name="Bunk B."/>
            <person name="Jeske O."/>
            <person name="Meyerdierks A."/>
            <person name="Storesund J.E."/>
            <person name="Kallscheuer N."/>
            <person name="Luecker S."/>
            <person name="Lage O.M."/>
            <person name="Pohl T."/>
            <person name="Merkel B.J."/>
            <person name="Hornburger P."/>
            <person name="Mueller R.-W."/>
            <person name="Bruemmer F."/>
            <person name="Labrenz M."/>
            <person name="Spormann A.M."/>
            <person name="Op den Camp H."/>
            <person name="Overmann J."/>
            <person name="Amann R."/>
            <person name="Jetten M.S.M."/>
            <person name="Mascher T."/>
            <person name="Medema M.H."/>
            <person name="Devos D.P."/>
            <person name="Kaster A.-K."/>
            <person name="Ovreas L."/>
            <person name="Rohde M."/>
            <person name="Galperin M.Y."/>
            <person name="Jogler C."/>
        </authorList>
    </citation>
    <scope>NUCLEOTIDE SEQUENCE [LARGE SCALE GENOMIC DNA]</scope>
    <source>
        <strain evidence="2 3">Pla133</strain>
    </source>
</reference>